<reference evidence="2 3" key="1">
    <citation type="submission" date="2016-04" db="EMBL/GenBank/DDBJ databases">
        <authorList>
            <person name="Evans L.H."/>
            <person name="Alamgir A."/>
            <person name="Owens N."/>
            <person name="Weber N.D."/>
            <person name="Virtaneva K."/>
            <person name="Barbian K."/>
            <person name="Babar A."/>
            <person name="Rosenke K."/>
        </authorList>
    </citation>
    <scope>NUCLEOTIDE SEQUENCE [LARGE SCALE GENOMIC DNA]</scope>
    <source>
        <strain evidence="2 3">PMB02</strain>
    </source>
</reference>
<protein>
    <submittedName>
        <fullName evidence="2">Uncharacterized protein</fullName>
    </submittedName>
</protein>
<proteinExistence type="predicted"/>
<evidence type="ECO:0000256" key="1">
    <source>
        <dbReference type="SAM" id="MobiDB-lite"/>
    </source>
</evidence>
<comment type="caution">
    <text evidence="2">The sequence shown here is derived from an EMBL/GenBank/DDBJ whole genome shotgun (WGS) entry which is preliminary data.</text>
</comment>
<name>A0A179SC29_9HYPH</name>
<evidence type="ECO:0000313" key="3">
    <source>
        <dbReference type="Proteomes" id="UP000078316"/>
    </source>
</evidence>
<dbReference type="EMBL" id="LWHQ01000028">
    <property type="protein sequence ID" value="OAS23921.1"/>
    <property type="molecule type" value="Genomic_DNA"/>
</dbReference>
<sequence length="111" mass="12605">MSDEPRRIWVIEGRSGVEIFFRSTIGFELATEVDIIAMLQRLACRHLAPHEVLNASLRDNDRSYNSLLAISKDTGEGRDLLTTQLDPHYTARSETDRDLPDLDEARPLPRG</sequence>
<dbReference type="Proteomes" id="UP000078316">
    <property type="component" value="Unassembled WGS sequence"/>
</dbReference>
<evidence type="ECO:0000313" key="2">
    <source>
        <dbReference type="EMBL" id="OAS23921.1"/>
    </source>
</evidence>
<dbReference type="OrthoDB" id="9863599at2"/>
<accession>A0A179SC29</accession>
<feature type="compositionally biased region" description="Basic and acidic residues" evidence="1">
    <location>
        <begin position="89"/>
        <end position="111"/>
    </location>
</feature>
<dbReference type="AlphaFoldDB" id="A0A179SC29"/>
<feature type="region of interest" description="Disordered" evidence="1">
    <location>
        <begin position="79"/>
        <end position="111"/>
    </location>
</feature>
<dbReference type="RefSeq" id="WP_048435272.1">
    <property type="nucleotide sequence ID" value="NZ_LWHQ01000028.1"/>
</dbReference>
<gene>
    <name evidence="2" type="ORF">A5481_15855</name>
</gene>
<organism evidence="2 3">
    <name type="scientific">Methylobacterium platani</name>
    <dbReference type="NCBI Taxonomy" id="427683"/>
    <lineage>
        <taxon>Bacteria</taxon>
        <taxon>Pseudomonadati</taxon>
        <taxon>Pseudomonadota</taxon>
        <taxon>Alphaproteobacteria</taxon>
        <taxon>Hyphomicrobiales</taxon>
        <taxon>Methylobacteriaceae</taxon>
        <taxon>Methylobacterium</taxon>
    </lineage>
</organism>